<evidence type="ECO:0000256" key="5">
    <source>
        <dbReference type="ARBA" id="ARBA00022989"/>
    </source>
</evidence>
<keyword evidence="4 7" id="KW-0812">Transmembrane</keyword>
<sequence>MKNYSVTEIKSFGLAAILTLICALIGTFLAGLPYLNLVGALVISLLMGMVFQVFKGPVKQAKFGIGFISNKFLRLGIILLGFKLNLLDLARAGG</sequence>
<feature type="transmembrane region" description="Helical" evidence="7">
    <location>
        <begin position="12"/>
        <end position="31"/>
    </location>
</feature>
<evidence type="ECO:0000256" key="4">
    <source>
        <dbReference type="ARBA" id="ARBA00022692"/>
    </source>
</evidence>
<comment type="similarity">
    <text evidence="2">Belongs to the UPF0324 family.</text>
</comment>
<keyword evidence="5 7" id="KW-1133">Transmembrane helix</keyword>
<evidence type="ECO:0000256" key="7">
    <source>
        <dbReference type="SAM" id="Phobius"/>
    </source>
</evidence>
<evidence type="ECO:0000256" key="1">
    <source>
        <dbReference type="ARBA" id="ARBA00004651"/>
    </source>
</evidence>
<evidence type="ECO:0000313" key="9">
    <source>
        <dbReference type="Proteomes" id="UP000286974"/>
    </source>
</evidence>
<dbReference type="GO" id="GO:0005886">
    <property type="term" value="C:plasma membrane"/>
    <property type="evidence" value="ECO:0007669"/>
    <property type="project" value="UniProtKB-SubCell"/>
</dbReference>
<evidence type="ECO:0000313" key="8">
    <source>
        <dbReference type="EMBL" id="GAY73551.1"/>
    </source>
</evidence>
<dbReference type="PANTHER" id="PTHR30106:SF2">
    <property type="entry name" value="UPF0324 INNER MEMBRANE PROTEIN YEIH"/>
    <property type="match status" value="1"/>
</dbReference>
<comment type="caution">
    <text evidence="8">The sequence shown here is derived from an EMBL/GenBank/DDBJ whole genome shotgun (WGS) entry which is preliminary data.</text>
</comment>
<evidence type="ECO:0000256" key="3">
    <source>
        <dbReference type="ARBA" id="ARBA00022475"/>
    </source>
</evidence>
<evidence type="ECO:0000256" key="2">
    <source>
        <dbReference type="ARBA" id="ARBA00007977"/>
    </source>
</evidence>
<keyword evidence="9" id="KW-1185">Reference proteome</keyword>
<keyword evidence="3" id="KW-1003">Cell membrane</keyword>
<dbReference type="PANTHER" id="PTHR30106">
    <property type="entry name" value="INNER MEMBRANE PROTEIN YEIH-RELATED"/>
    <property type="match status" value="1"/>
</dbReference>
<feature type="transmembrane region" description="Helical" evidence="7">
    <location>
        <begin position="37"/>
        <end position="54"/>
    </location>
</feature>
<proteinExistence type="inferred from homology"/>
<evidence type="ECO:0000256" key="6">
    <source>
        <dbReference type="ARBA" id="ARBA00023136"/>
    </source>
</evidence>
<keyword evidence="6 7" id="KW-0472">Membrane</keyword>
<dbReference type="EMBL" id="BEXA01000003">
    <property type="protein sequence ID" value="GAY73551.1"/>
    <property type="molecule type" value="Genomic_DNA"/>
</dbReference>
<dbReference type="AlphaFoldDB" id="A0A401FMU2"/>
<dbReference type="InterPro" id="IPR018383">
    <property type="entry name" value="UPF0324_pro"/>
</dbReference>
<protein>
    <submittedName>
        <fullName evidence="8">Inner membrane protein</fullName>
    </submittedName>
</protein>
<comment type="subcellular location">
    <subcellularLocation>
        <location evidence="1">Cell membrane</location>
        <topology evidence="1">Multi-pass membrane protein</topology>
    </subcellularLocation>
</comment>
<dbReference type="Proteomes" id="UP000286974">
    <property type="component" value="Unassembled WGS sequence"/>
</dbReference>
<gene>
    <name evidence="8" type="ORF">NBRC111893_1697</name>
</gene>
<organism evidence="8 9">
    <name type="scientific">Lentilactobacillus kosonis</name>
    <dbReference type="NCBI Taxonomy" id="2810561"/>
    <lineage>
        <taxon>Bacteria</taxon>
        <taxon>Bacillati</taxon>
        <taxon>Bacillota</taxon>
        <taxon>Bacilli</taxon>
        <taxon>Lactobacillales</taxon>
        <taxon>Lactobacillaceae</taxon>
        <taxon>Lentilactobacillus</taxon>
    </lineage>
</organism>
<dbReference type="Pfam" id="PF03601">
    <property type="entry name" value="Cons_hypoth698"/>
    <property type="match status" value="1"/>
</dbReference>
<name>A0A401FMU2_9LACO</name>
<reference evidence="8 9" key="1">
    <citation type="submission" date="2017-11" db="EMBL/GenBank/DDBJ databases">
        <title>Draft Genome Sequence of Lactobacillus curieae NBRC 111893 isolated from Koso, a Japanese sugar-Vegetable Fermented Beverage.</title>
        <authorList>
            <person name="Chiou T.Y."/>
            <person name="Oshima K."/>
            <person name="Suda W."/>
            <person name="Hattori M."/>
            <person name="Takahashi T."/>
        </authorList>
    </citation>
    <scope>NUCLEOTIDE SEQUENCE [LARGE SCALE GENOMIC DNA]</scope>
    <source>
        <strain evidence="8 9">NBRC111893</strain>
    </source>
</reference>
<accession>A0A401FMU2</accession>